<evidence type="ECO:0000256" key="1">
    <source>
        <dbReference type="ARBA" id="ARBA00005790"/>
    </source>
</evidence>
<dbReference type="InterPro" id="IPR027417">
    <property type="entry name" value="P-loop_NTPase"/>
</dbReference>
<dbReference type="InterPro" id="IPR020590">
    <property type="entry name" value="Guanylate_kinase_CS"/>
</dbReference>
<dbReference type="SMART" id="SM00072">
    <property type="entry name" value="GuKc"/>
    <property type="match status" value="1"/>
</dbReference>
<evidence type="ECO:0000256" key="4">
    <source>
        <dbReference type="ARBA" id="ARBA00022679"/>
    </source>
</evidence>
<dbReference type="CDD" id="cd00071">
    <property type="entry name" value="GMPK"/>
    <property type="match status" value="1"/>
</dbReference>
<reference evidence="11" key="2">
    <citation type="submission" date="2021-08" db="EMBL/GenBank/DDBJ databases">
        <authorList>
            <person name="Dalcin Martins P."/>
        </authorList>
    </citation>
    <scope>NUCLEOTIDE SEQUENCE</scope>
    <source>
        <strain evidence="11">MAG_39</strain>
    </source>
</reference>
<keyword evidence="4 9" id="KW-0808">Transferase</keyword>
<dbReference type="InterPro" id="IPR008145">
    <property type="entry name" value="GK/Ca_channel_bsu"/>
</dbReference>
<organism evidence="11 12">
    <name type="scientific">Candidatus Nitrobium versatile</name>
    <dbReference type="NCBI Taxonomy" id="2884831"/>
    <lineage>
        <taxon>Bacteria</taxon>
        <taxon>Pseudomonadati</taxon>
        <taxon>Nitrospirota</taxon>
        <taxon>Nitrospiria</taxon>
        <taxon>Nitrospirales</taxon>
        <taxon>Nitrospiraceae</taxon>
        <taxon>Candidatus Nitrobium</taxon>
    </lineage>
</organism>
<dbReference type="PROSITE" id="PS00856">
    <property type="entry name" value="GUANYLATE_KINASE_1"/>
    <property type="match status" value="1"/>
</dbReference>
<dbReference type="HAMAP" id="MF_00328">
    <property type="entry name" value="Guanylate_kinase"/>
    <property type="match status" value="1"/>
</dbReference>
<evidence type="ECO:0000256" key="3">
    <source>
        <dbReference type="ARBA" id="ARBA00016296"/>
    </source>
</evidence>
<comment type="similarity">
    <text evidence="1 9">Belongs to the guanylate kinase family.</text>
</comment>
<protein>
    <recommendedName>
        <fullName evidence="3 9">Guanylate kinase</fullName>
        <ecNumber evidence="2 9">2.7.4.8</ecNumber>
    </recommendedName>
    <alternativeName>
        <fullName evidence="8 9">GMP kinase</fullName>
    </alternativeName>
</protein>
<dbReference type="EC" id="2.7.4.8" evidence="2 9"/>
<evidence type="ECO:0000313" key="11">
    <source>
        <dbReference type="EMBL" id="MBZ0155476.1"/>
    </source>
</evidence>
<feature type="domain" description="Guanylate kinase-like" evidence="10">
    <location>
        <begin position="6"/>
        <end position="184"/>
    </location>
</feature>
<dbReference type="GO" id="GO:0004385">
    <property type="term" value="F:GMP kinase activity"/>
    <property type="evidence" value="ECO:0007669"/>
    <property type="project" value="UniProtKB-UniRule"/>
</dbReference>
<dbReference type="GO" id="GO:0005524">
    <property type="term" value="F:ATP binding"/>
    <property type="evidence" value="ECO:0007669"/>
    <property type="project" value="UniProtKB-UniRule"/>
</dbReference>
<evidence type="ECO:0000256" key="6">
    <source>
        <dbReference type="ARBA" id="ARBA00022777"/>
    </source>
</evidence>
<accession>A0A953LW20</accession>
<comment type="caution">
    <text evidence="11">The sequence shown here is derived from an EMBL/GenBank/DDBJ whole genome shotgun (WGS) entry which is preliminary data.</text>
</comment>
<evidence type="ECO:0000256" key="8">
    <source>
        <dbReference type="ARBA" id="ARBA00030128"/>
    </source>
</evidence>
<reference evidence="11" key="1">
    <citation type="journal article" date="2021" name="bioRxiv">
        <title>Unraveling nitrogen, sulfur and carbon metabolic pathways and microbial community transcriptional responses to substrate deprivation and toxicity stresses in a bioreactor mimicking anoxic brackish coastal sediment conditions.</title>
        <authorList>
            <person name="Martins P.D."/>
            <person name="Echeveste M.J."/>
            <person name="Arshad A."/>
            <person name="Kurth J."/>
            <person name="Ouboter H."/>
            <person name="Jetten M.S.M."/>
            <person name="Welte C.U."/>
        </authorList>
    </citation>
    <scope>NUCLEOTIDE SEQUENCE</scope>
    <source>
        <strain evidence="11">MAG_39</strain>
    </source>
</reference>
<dbReference type="NCBIfam" id="TIGR03263">
    <property type="entry name" value="guanyl_kin"/>
    <property type="match status" value="1"/>
</dbReference>
<comment type="catalytic activity">
    <reaction evidence="9">
        <text>GMP + ATP = GDP + ADP</text>
        <dbReference type="Rhea" id="RHEA:20780"/>
        <dbReference type="ChEBI" id="CHEBI:30616"/>
        <dbReference type="ChEBI" id="CHEBI:58115"/>
        <dbReference type="ChEBI" id="CHEBI:58189"/>
        <dbReference type="ChEBI" id="CHEBI:456216"/>
        <dbReference type="EC" id="2.7.4.8"/>
    </reaction>
</comment>
<evidence type="ECO:0000256" key="9">
    <source>
        <dbReference type="HAMAP-Rule" id="MF_00328"/>
    </source>
</evidence>
<keyword evidence="7 9" id="KW-0067">ATP-binding</keyword>
<proteinExistence type="inferred from homology"/>
<feature type="binding site" evidence="9">
    <location>
        <begin position="13"/>
        <end position="20"/>
    </location>
    <ligand>
        <name>ATP</name>
        <dbReference type="ChEBI" id="CHEBI:30616"/>
    </ligand>
</feature>
<dbReference type="Gene3D" id="3.30.63.10">
    <property type="entry name" value="Guanylate Kinase phosphate binding domain"/>
    <property type="match status" value="1"/>
</dbReference>
<evidence type="ECO:0000256" key="5">
    <source>
        <dbReference type="ARBA" id="ARBA00022741"/>
    </source>
</evidence>
<keyword evidence="5 9" id="KW-0547">Nucleotide-binding</keyword>
<comment type="function">
    <text evidence="9">Essential for recycling GMP and indirectly, cGMP.</text>
</comment>
<evidence type="ECO:0000259" key="10">
    <source>
        <dbReference type="PROSITE" id="PS50052"/>
    </source>
</evidence>
<evidence type="ECO:0000256" key="2">
    <source>
        <dbReference type="ARBA" id="ARBA00012961"/>
    </source>
</evidence>
<dbReference type="AlphaFoldDB" id="A0A953LW20"/>
<dbReference type="FunFam" id="3.30.63.10:FF:000002">
    <property type="entry name" value="Guanylate kinase 1"/>
    <property type="match status" value="1"/>
</dbReference>
<gene>
    <name evidence="9 11" type="primary">gmk</name>
    <name evidence="11" type="ORF">K8I29_04570</name>
</gene>
<dbReference type="Gene3D" id="3.40.50.300">
    <property type="entry name" value="P-loop containing nucleotide triphosphate hydrolases"/>
    <property type="match status" value="1"/>
</dbReference>
<dbReference type="InterPro" id="IPR017665">
    <property type="entry name" value="Guanylate_kinase"/>
</dbReference>
<dbReference type="SUPFAM" id="SSF52540">
    <property type="entry name" value="P-loop containing nucleoside triphosphate hydrolases"/>
    <property type="match status" value="1"/>
</dbReference>
<evidence type="ECO:0000256" key="7">
    <source>
        <dbReference type="ARBA" id="ARBA00022840"/>
    </source>
</evidence>
<sequence length="207" mass="23468">MRRKRGSLFVVSAPSGAGKTSLCQRLCETVPGIRYSVSYTTREPRPGEVSGLHYHFVPVETFRAMIDRGEFVEWAEVFGNYYGTSRKRIEEMMEGGIDVILDIDVQGAKQIRKLLPGSLLIFILPPSLSVLRARLTGRKSDAEDVIGKRLAKAQDEMREYKCYDYVIVNDMFDVALRELSSVVIAERVRVTKANLEEIDKIFLQEGE</sequence>
<dbReference type="PANTHER" id="PTHR23117:SF13">
    <property type="entry name" value="GUANYLATE KINASE"/>
    <property type="match status" value="1"/>
</dbReference>
<name>A0A953LW20_9BACT</name>
<dbReference type="Proteomes" id="UP000705867">
    <property type="component" value="Unassembled WGS sequence"/>
</dbReference>
<keyword evidence="6 9" id="KW-0418">Kinase</keyword>
<dbReference type="Pfam" id="PF00625">
    <property type="entry name" value="Guanylate_kin"/>
    <property type="match status" value="1"/>
</dbReference>
<keyword evidence="9" id="KW-0963">Cytoplasm</keyword>
<dbReference type="InterPro" id="IPR008144">
    <property type="entry name" value="Guanylate_kin-like_dom"/>
</dbReference>
<dbReference type="GO" id="GO:0005829">
    <property type="term" value="C:cytosol"/>
    <property type="evidence" value="ECO:0007669"/>
    <property type="project" value="TreeGrafter"/>
</dbReference>
<dbReference type="PANTHER" id="PTHR23117">
    <property type="entry name" value="GUANYLATE KINASE-RELATED"/>
    <property type="match status" value="1"/>
</dbReference>
<dbReference type="PROSITE" id="PS50052">
    <property type="entry name" value="GUANYLATE_KINASE_2"/>
    <property type="match status" value="1"/>
</dbReference>
<dbReference type="EMBL" id="JAIOIV010000033">
    <property type="protein sequence ID" value="MBZ0155476.1"/>
    <property type="molecule type" value="Genomic_DNA"/>
</dbReference>
<evidence type="ECO:0000313" key="12">
    <source>
        <dbReference type="Proteomes" id="UP000705867"/>
    </source>
</evidence>
<comment type="subcellular location">
    <subcellularLocation>
        <location evidence="9">Cytoplasm</location>
    </subcellularLocation>
</comment>